<sequence length="124" mass="14367">MLMKSLSEYLAYYDPMRESNERYLPEDQATLRYSRVSVIADGKVIGASLYPDHVLDLAFLETPFMRQLCRDYQYARKLKVRIECYEHGGEGESRGLVGGEFTLFCMGALDLKVVSIRHICLWEE</sequence>
<dbReference type="HOGENOM" id="CLU_2022663_0_0_9"/>
<comment type="caution">
    <text evidence="1">The sequence shown here is derived from an EMBL/GenBank/DDBJ whole genome shotgun (WGS) entry which is preliminary data.</text>
</comment>
<dbReference type="AlphaFoldDB" id="A8S5D7"/>
<dbReference type="EMBL" id="ABCC02000075">
    <property type="protein sequence ID" value="EDP12609.1"/>
    <property type="molecule type" value="Genomic_DNA"/>
</dbReference>
<organism evidence="1 2">
    <name type="scientific">Enterocloster bolteae (strain ATCC BAA-613 / DSM 15670 / CCUG 46953 / JCM 12243 / WAL 16351)</name>
    <name type="common">Clostridium bolteae</name>
    <dbReference type="NCBI Taxonomy" id="411902"/>
    <lineage>
        <taxon>Bacteria</taxon>
        <taxon>Bacillati</taxon>
        <taxon>Bacillota</taxon>
        <taxon>Clostridia</taxon>
        <taxon>Lachnospirales</taxon>
        <taxon>Lachnospiraceae</taxon>
        <taxon>Enterocloster</taxon>
    </lineage>
</organism>
<evidence type="ECO:0000313" key="1">
    <source>
        <dbReference type="EMBL" id="EDP12609.1"/>
    </source>
</evidence>
<dbReference type="Proteomes" id="UP000005396">
    <property type="component" value="Unassembled WGS sequence"/>
</dbReference>
<gene>
    <name evidence="1" type="ORF">CLOBOL_07171</name>
</gene>
<evidence type="ECO:0000313" key="2">
    <source>
        <dbReference type="Proteomes" id="UP000005396"/>
    </source>
</evidence>
<reference evidence="1 2" key="2">
    <citation type="submission" date="2007-09" db="EMBL/GenBank/DDBJ databases">
        <title>Draft genome sequence of Clostridium bolteae (ATCC BAA-613).</title>
        <authorList>
            <person name="Sudarsanam P."/>
            <person name="Ley R."/>
            <person name="Guruge J."/>
            <person name="Turnbaugh P.J."/>
            <person name="Mahowald M."/>
            <person name="Liep D."/>
            <person name="Gordon J."/>
        </authorList>
    </citation>
    <scope>NUCLEOTIDE SEQUENCE [LARGE SCALE GENOMIC DNA]</scope>
    <source>
        <strain evidence="2">ATCC BAA-613 / DSM 15670 / CCUG 46953 / JCM 12243 / WAL 16351</strain>
    </source>
</reference>
<accession>A8S5D7</accession>
<dbReference type="eggNOG" id="ENOG5030FUF">
    <property type="taxonomic scope" value="Bacteria"/>
</dbReference>
<dbReference type="PaxDb" id="411902-CLOBOL_07171"/>
<name>A8S5D7_ENTBW</name>
<protein>
    <submittedName>
        <fullName evidence="1">Uncharacterized protein</fullName>
    </submittedName>
</protein>
<proteinExistence type="predicted"/>
<reference evidence="1 2" key="1">
    <citation type="submission" date="2007-08" db="EMBL/GenBank/DDBJ databases">
        <authorList>
            <person name="Fulton L."/>
            <person name="Clifton S."/>
            <person name="Fulton B."/>
            <person name="Xu J."/>
            <person name="Minx P."/>
            <person name="Pepin K.H."/>
            <person name="Johnson M."/>
            <person name="Thiruvilangam P."/>
            <person name="Bhonagiri V."/>
            <person name="Nash W.E."/>
            <person name="Mardis E.R."/>
            <person name="Wilson R.K."/>
        </authorList>
    </citation>
    <scope>NUCLEOTIDE SEQUENCE [LARGE SCALE GENOMIC DNA]</scope>
    <source>
        <strain evidence="2">ATCC BAA-613 / DSM 15670 / CCUG 46953 / JCM 12243 / WAL 16351</strain>
    </source>
</reference>